<comment type="caution">
    <text evidence="1">The sequence shown here is derived from an EMBL/GenBank/DDBJ whole genome shotgun (WGS) entry which is preliminary data.</text>
</comment>
<dbReference type="RefSeq" id="WP_236330742.1">
    <property type="nucleotide sequence ID" value="NZ_JAKIJS010000001.1"/>
</dbReference>
<dbReference type="InterPro" id="IPR025833">
    <property type="entry name" value="GDYXXLXY"/>
</dbReference>
<gene>
    <name evidence="1" type="ORF">L2716_01055</name>
</gene>
<reference evidence="1 2" key="1">
    <citation type="submission" date="2022-01" db="EMBL/GenBank/DDBJ databases">
        <title>Alkalihalobacillus sp. EGI L200015, a novel bacterium isolated from a salt lake sediment.</title>
        <authorList>
            <person name="Gao L."/>
            <person name="Fang B.-Z."/>
            <person name="Li W.-J."/>
        </authorList>
    </citation>
    <scope>NUCLEOTIDE SEQUENCE [LARGE SCALE GENOMIC DNA]</scope>
    <source>
        <strain evidence="1 2">KCTC 12718</strain>
    </source>
</reference>
<keyword evidence="2" id="KW-1185">Reference proteome</keyword>
<dbReference type="Pfam" id="PF14345">
    <property type="entry name" value="GDYXXLXY"/>
    <property type="match status" value="1"/>
</dbReference>
<evidence type="ECO:0000313" key="1">
    <source>
        <dbReference type="EMBL" id="MCF6136297.1"/>
    </source>
</evidence>
<accession>A0ABS9GXP1</accession>
<dbReference type="EMBL" id="JAKIJS010000001">
    <property type="protein sequence ID" value="MCF6136297.1"/>
    <property type="molecule type" value="Genomic_DNA"/>
</dbReference>
<name>A0ABS9GXP1_9BACL</name>
<protein>
    <submittedName>
        <fullName evidence="1">GDYXXLXY domain-containing protein</fullName>
    </submittedName>
</protein>
<proteinExistence type="predicted"/>
<sequence>MMKRKWFYMLIALQVMILVGIAGSNYVTLHYGERIVLKTEPIDPRDLFHGDYVTLNYDISRIPLASWIDEEIPEHNEKVYVVLKEADSIYKVKNVHASKPNVQDGEVVLKGIVKGVHEQMGELFLNYGIERYYVEEGSGKGIENNRPDKVSIRIAPWGQVTIEDLIYTND</sequence>
<dbReference type="Proteomes" id="UP001649381">
    <property type="component" value="Unassembled WGS sequence"/>
</dbReference>
<organism evidence="1 2">
    <name type="scientific">Pseudalkalibacillus berkeleyi</name>
    <dbReference type="NCBI Taxonomy" id="1069813"/>
    <lineage>
        <taxon>Bacteria</taxon>
        <taxon>Bacillati</taxon>
        <taxon>Bacillota</taxon>
        <taxon>Bacilli</taxon>
        <taxon>Bacillales</taxon>
        <taxon>Fictibacillaceae</taxon>
        <taxon>Pseudalkalibacillus</taxon>
    </lineage>
</organism>
<evidence type="ECO:0000313" key="2">
    <source>
        <dbReference type="Proteomes" id="UP001649381"/>
    </source>
</evidence>